<keyword evidence="2" id="KW-1185">Reference proteome</keyword>
<protein>
    <recommendedName>
        <fullName evidence="3">Helix-turn-helix DNA binding domain protein</fullName>
    </recommendedName>
</protein>
<dbReference type="RefSeq" id="WP_270946844.1">
    <property type="nucleotide sequence ID" value="NZ_JAQGLA010000002.1"/>
</dbReference>
<evidence type="ECO:0000313" key="1">
    <source>
        <dbReference type="EMBL" id="MDA3624281.1"/>
    </source>
</evidence>
<organism evidence="1 2">
    <name type="scientific">Saccharopolyspora oryzae</name>
    <dbReference type="NCBI Taxonomy" id="2997343"/>
    <lineage>
        <taxon>Bacteria</taxon>
        <taxon>Bacillati</taxon>
        <taxon>Actinomycetota</taxon>
        <taxon>Actinomycetes</taxon>
        <taxon>Pseudonocardiales</taxon>
        <taxon>Pseudonocardiaceae</taxon>
        <taxon>Saccharopolyspora</taxon>
    </lineage>
</organism>
<dbReference type="EMBL" id="JAQGLA010000002">
    <property type="protein sequence ID" value="MDA3624281.1"/>
    <property type="molecule type" value="Genomic_DNA"/>
</dbReference>
<reference evidence="1 2" key="1">
    <citation type="submission" date="2022-11" db="EMBL/GenBank/DDBJ databases">
        <title>Draft genome sequence of Saccharopolyspora sp. WRP15-2 isolated from rhizosphere soils of wild rice in Thailand.</title>
        <authorList>
            <person name="Duangmal K."/>
            <person name="Kammanee S."/>
            <person name="Muangham S."/>
        </authorList>
    </citation>
    <scope>NUCLEOTIDE SEQUENCE [LARGE SCALE GENOMIC DNA]</scope>
    <source>
        <strain evidence="1 2">WRP15-2</strain>
    </source>
</reference>
<sequence length="294" mass="32688">MSICIRPNCADPVLYTGLCSFHYTKLHIAGGTRMVPAANTRRRIQELHDAGLTYQRISQLSGVTVECLRRIRQGQYARIRRRTAHAIASVPFTPTPARSVPSIGLRRRARALARLGWPFKTLDAEAGWYPGRLSQLMYEDTTAVADHEAVCSLYDRLYLTPGPSTRARKWAEARGWPAPFDWDDNALDDPDAQPYNATRDHLTAAQRRARKAANDKARKRGIYRRVPVGPAREHAHQLQAMGWLLRDIAAASGVPVDTVRNVTARSRNGVIREVADAILALPLAPKTAREGTAA</sequence>
<accession>A0ABT4URD7</accession>
<comment type="caution">
    <text evidence="1">The sequence shown here is derived from an EMBL/GenBank/DDBJ whole genome shotgun (WGS) entry which is preliminary data.</text>
</comment>
<dbReference type="Proteomes" id="UP001210380">
    <property type="component" value="Unassembled WGS sequence"/>
</dbReference>
<evidence type="ECO:0000313" key="2">
    <source>
        <dbReference type="Proteomes" id="UP001210380"/>
    </source>
</evidence>
<proteinExistence type="predicted"/>
<evidence type="ECO:0008006" key="3">
    <source>
        <dbReference type="Google" id="ProtNLM"/>
    </source>
</evidence>
<name>A0ABT4URD7_9PSEU</name>
<gene>
    <name evidence="1" type="ORF">OU415_02465</name>
</gene>